<keyword evidence="1" id="KW-0812">Transmembrane</keyword>
<comment type="caution">
    <text evidence="3">The sequence shown here is derived from an EMBL/GenBank/DDBJ whole genome shotgun (WGS) entry which is preliminary data.</text>
</comment>
<evidence type="ECO:0000313" key="3">
    <source>
        <dbReference type="EMBL" id="RBP03221.1"/>
    </source>
</evidence>
<dbReference type="Proteomes" id="UP000252118">
    <property type="component" value="Unassembled WGS sequence"/>
</dbReference>
<gene>
    <name evidence="3" type="ORF">DET59_110105</name>
</gene>
<dbReference type="PROSITE" id="PS50965">
    <property type="entry name" value="NERD"/>
    <property type="match status" value="1"/>
</dbReference>
<evidence type="ECO:0000256" key="1">
    <source>
        <dbReference type="SAM" id="Phobius"/>
    </source>
</evidence>
<keyword evidence="1" id="KW-0472">Membrane</keyword>
<dbReference type="InterPro" id="IPR011528">
    <property type="entry name" value="NERD"/>
</dbReference>
<protein>
    <submittedName>
        <fullName evidence="3">Nuclease-like protein</fullName>
    </submittedName>
</protein>
<name>A0A366ELF2_9BACI</name>
<accession>A0A366ELF2</accession>
<feature type="domain" description="NERD" evidence="2">
    <location>
        <begin position="41"/>
        <end position="157"/>
    </location>
</feature>
<keyword evidence="1" id="KW-1133">Transmembrane helix</keyword>
<evidence type="ECO:0000259" key="2">
    <source>
        <dbReference type="PROSITE" id="PS50965"/>
    </source>
</evidence>
<dbReference type="Pfam" id="PF08378">
    <property type="entry name" value="NERD"/>
    <property type="match status" value="1"/>
</dbReference>
<dbReference type="EMBL" id="QNRJ01000010">
    <property type="protein sequence ID" value="RBP03221.1"/>
    <property type="molecule type" value="Genomic_DNA"/>
</dbReference>
<dbReference type="AlphaFoldDB" id="A0A366ELF2"/>
<dbReference type="RefSeq" id="WP_181778166.1">
    <property type="nucleotide sequence ID" value="NZ_QNRJ01000010.1"/>
</dbReference>
<feature type="transmembrane region" description="Helical" evidence="1">
    <location>
        <begin position="69"/>
        <end position="90"/>
    </location>
</feature>
<organism evidence="3 4">
    <name type="scientific">Rossellomorea aquimaris</name>
    <dbReference type="NCBI Taxonomy" id="189382"/>
    <lineage>
        <taxon>Bacteria</taxon>
        <taxon>Bacillati</taxon>
        <taxon>Bacillota</taxon>
        <taxon>Bacilli</taxon>
        <taxon>Bacillales</taxon>
        <taxon>Bacillaceae</taxon>
        <taxon>Rossellomorea</taxon>
    </lineage>
</organism>
<evidence type="ECO:0000313" key="4">
    <source>
        <dbReference type="Proteomes" id="UP000252118"/>
    </source>
</evidence>
<proteinExistence type="predicted"/>
<sequence>MICKEFKIPINIENSQTLLWRLALNHQKTPIVDKDLKKRKAGYKGEATVYYHLGFLKDKKYRIFYDVRLPLFSNFFQMDFLILTPFYILIIEVKNISGIVTIDPFIRQLTRTYKGLTEGFSDPVSQVQRQKLLLQKWFSVHKLKHPPIEHLVVFSNPSTILNFTKTPPADSPYRNIIHAQNIIDNIKDLNELYVKEAMTDKEITKMKKTMLKNHEESEIDFMETYSLTQSDIVTGVRCEKCNHIPMIRVSGAWSCVKCGSSSKYAHIEALRDYFLLMSDHITNRQLRRFLHLKSRNTAYKILKSLHLETQGGTKAVIYSKSTR</sequence>
<reference evidence="3 4" key="1">
    <citation type="submission" date="2018-06" db="EMBL/GenBank/DDBJ databases">
        <title>Freshwater and sediment microbial communities from various areas in North America, analyzing microbe dynamics in response to fracking.</title>
        <authorList>
            <person name="Lamendella R."/>
        </authorList>
    </citation>
    <scope>NUCLEOTIDE SEQUENCE [LARGE SCALE GENOMIC DNA]</scope>
    <source>
        <strain evidence="3 4">97B</strain>
    </source>
</reference>